<evidence type="ECO:0000313" key="8">
    <source>
        <dbReference type="Proteomes" id="UP001163823"/>
    </source>
</evidence>
<dbReference type="EMBL" id="JARAOO010000001">
    <property type="protein sequence ID" value="KAJ7981339.1"/>
    <property type="molecule type" value="Genomic_DNA"/>
</dbReference>
<evidence type="ECO:0000256" key="4">
    <source>
        <dbReference type="ARBA" id="ARBA00023163"/>
    </source>
</evidence>
<keyword evidence="5" id="KW-0539">Nucleus</keyword>
<dbReference type="SUPFAM" id="SSF55455">
    <property type="entry name" value="SRF-like"/>
    <property type="match status" value="1"/>
</dbReference>
<dbReference type="PROSITE" id="PS50066">
    <property type="entry name" value="MADS_BOX_2"/>
    <property type="match status" value="1"/>
</dbReference>
<organism evidence="7 8">
    <name type="scientific">Quillaja saponaria</name>
    <name type="common">Soap bark tree</name>
    <dbReference type="NCBI Taxonomy" id="32244"/>
    <lineage>
        <taxon>Eukaryota</taxon>
        <taxon>Viridiplantae</taxon>
        <taxon>Streptophyta</taxon>
        <taxon>Embryophyta</taxon>
        <taxon>Tracheophyta</taxon>
        <taxon>Spermatophyta</taxon>
        <taxon>Magnoliopsida</taxon>
        <taxon>eudicotyledons</taxon>
        <taxon>Gunneridae</taxon>
        <taxon>Pentapetalae</taxon>
        <taxon>rosids</taxon>
        <taxon>fabids</taxon>
        <taxon>Fabales</taxon>
        <taxon>Quillajaceae</taxon>
        <taxon>Quillaja</taxon>
    </lineage>
</organism>
<dbReference type="InterPro" id="IPR002100">
    <property type="entry name" value="TF_MADSbox"/>
</dbReference>
<dbReference type="Pfam" id="PF00319">
    <property type="entry name" value="SRF-TF"/>
    <property type="match status" value="1"/>
</dbReference>
<dbReference type="KEGG" id="qsa:O6P43_000615"/>
<dbReference type="GO" id="GO:0046983">
    <property type="term" value="F:protein dimerization activity"/>
    <property type="evidence" value="ECO:0007669"/>
    <property type="project" value="InterPro"/>
</dbReference>
<dbReference type="PRINTS" id="PR00404">
    <property type="entry name" value="MADSDOMAIN"/>
</dbReference>
<comment type="subcellular location">
    <subcellularLocation>
        <location evidence="1">Nucleus</location>
    </subcellularLocation>
</comment>
<dbReference type="GO" id="GO:0003677">
    <property type="term" value="F:DNA binding"/>
    <property type="evidence" value="ECO:0007669"/>
    <property type="project" value="UniProtKB-KW"/>
</dbReference>
<evidence type="ECO:0000256" key="5">
    <source>
        <dbReference type="ARBA" id="ARBA00023242"/>
    </source>
</evidence>
<dbReference type="SMART" id="SM00432">
    <property type="entry name" value="MADS"/>
    <property type="match status" value="1"/>
</dbReference>
<dbReference type="InterPro" id="IPR036879">
    <property type="entry name" value="TF_MADSbox_sf"/>
</dbReference>
<name>A0AAD7VN05_QUISA</name>
<evidence type="ECO:0000256" key="1">
    <source>
        <dbReference type="ARBA" id="ARBA00004123"/>
    </source>
</evidence>
<dbReference type="PANTHER" id="PTHR48019">
    <property type="entry name" value="SERUM RESPONSE FACTOR HOMOLOG"/>
    <property type="match status" value="1"/>
</dbReference>
<protein>
    <submittedName>
        <fullName evidence="7">MADS-box transcription factor</fullName>
    </submittedName>
</protein>
<evidence type="ECO:0000256" key="2">
    <source>
        <dbReference type="ARBA" id="ARBA00023015"/>
    </source>
</evidence>
<evidence type="ECO:0000256" key="3">
    <source>
        <dbReference type="ARBA" id="ARBA00023125"/>
    </source>
</evidence>
<accession>A0AAD7VN05</accession>
<evidence type="ECO:0000313" key="7">
    <source>
        <dbReference type="EMBL" id="KAJ7981339.1"/>
    </source>
</evidence>
<evidence type="ECO:0000259" key="6">
    <source>
        <dbReference type="PROSITE" id="PS50066"/>
    </source>
</evidence>
<dbReference type="Proteomes" id="UP001163823">
    <property type="component" value="Chromosome 1"/>
</dbReference>
<gene>
    <name evidence="7" type="ORF">O6P43_000615</name>
</gene>
<dbReference type="InterPro" id="IPR050142">
    <property type="entry name" value="MADS-box/MEF2_TF"/>
</dbReference>
<dbReference type="GO" id="GO:0005634">
    <property type="term" value="C:nucleus"/>
    <property type="evidence" value="ECO:0007669"/>
    <property type="project" value="UniProtKB-SubCell"/>
</dbReference>
<keyword evidence="2" id="KW-0805">Transcription regulation</keyword>
<dbReference type="Gene3D" id="3.40.1810.10">
    <property type="entry name" value="Transcription factor, MADS-box"/>
    <property type="match status" value="1"/>
</dbReference>
<reference evidence="7 8" key="1">
    <citation type="journal article" date="2023" name="Science">
        <title>Elucidation of the pathway for biosynthesis of saponin adjuvants from the soapbark tree.</title>
        <authorList>
            <person name="Reed J."/>
            <person name="Orme A."/>
            <person name="El-Demerdash A."/>
            <person name="Owen C."/>
            <person name="Martin L.B.B."/>
            <person name="Misra R.C."/>
            <person name="Kikuchi S."/>
            <person name="Rejzek M."/>
            <person name="Martin A.C."/>
            <person name="Harkess A."/>
            <person name="Leebens-Mack J."/>
            <person name="Louveau T."/>
            <person name="Stephenson M.J."/>
            <person name="Osbourn A."/>
        </authorList>
    </citation>
    <scope>NUCLEOTIDE SEQUENCE [LARGE SCALE GENOMIC DNA]</scope>
    <source>
        <strain evidence="7">S10</strain>
    </source>
</reference>
<feature type="domain" description="MADS-box" evidence="6">
    <location>
        <begin position="1"/>
        <end position="61"/>
    </location>
</feature>
<comment type="caution">
    <text evidence="7">The sequence shown here is derived from an EMBL/GenBank/DDBJ whole genome shotgun (WGS) entry which is preliminary data.</text>
</comment>
<proteinExistence type="predicted"/>
<keyword evidence="3" id="KW-0238">DNA-binding</keyword>
<keyword evidence="8" id="KW-1185">Reference proteome</keyword>
<keyword evidence="4" id="KW-0804">Transcription</keyword>
<dbReference type="AlphaFoldDB" id="A0AAD7VN05"/>
<sequence>MGLKKLPMKKINNPSSLHVTYSKRRDGLIKLASELSVSCDIDVGLLIFSPSGRFMCFASTGRAQSAEKCSSGKDEQAELLKQIAPAEPAGVKSPAADMNDTEVITEECGPSEGQIILGFDSSTSLLLSANCLLDFCDNCRSLSNFNQHQETDMLAYLSKHTPELTTKKYKAAGNLPGAEHIPVLKIN</sequence>